<dbReference type="EMBL" id="JBBYHS010000001">
    <property type="protein sequence ID" value="MEL1252172.1"/>
    <property type="molecule type" value="Genomic_DNA"/>
</dbReference>
<dbReference type="RefSeq" id="WP_341688274.1">
    <property type="nucleotide sequence ID" value="NZ_JBBYHS010000001.1"/>
</dbReference>
<evidence type="ECO:0000313" key="2">
    <source>
        <dbReference type="Proteomes" id="UP001485226"/>
    </source>
</evidence>
<dbReference type="Gene3D" id="1.20.120.330">
    <property type="entry name" value="Nucleotidyltransferases domain 2"/>
    <property type="match status" value="1"/>
</dbReference>
<gene>
    <name evidence="1" type="ORF">AAEO57_00180</name>
</gene>
<keyword evidence="2" id="KW-1185">Reference proteome</keyword>
<dbReference type="Proteomes" id="UP001485226">
    <property type="component" value="Unassembled WGS sequence"/>
</dbReference>
<proteinExistence type="predicted"/>
<evidence type="ECO:0000313" key="1">
    <source>
        <dbReference type="EMBL" id="MEL1252172.1"/>
    </source>
</evidence>
<reference evidence="1 2" key="1">
    <citation type="submission" date="2024-04" db="EMBL/GenBank/DDBJ databases">
        <title>Flavobacterium sp. DGU38 16S ribosomal RNA gene Genome sequencing and assembly.</title>
        <authorList>
            <person name="Park S."/>
        </authorList>
    </citation>
    <scope>NUCLEOTIDE SEQUENCE [LARGE SCALE GENOMIC DNA]</scope>
    <source>
        <strain evidence="1 2">DGU38</strain>
    </source>
</reference>
<organism evidence="1 2">
    <name type="scientific">Flavobacterium calami</name>
    <dbReference type="NCBI Taxonomy" id="3139144"/>
    <lineage>
        <taxon>Bacteria</taxon>
        <taxon>Pseudomonadati</taxon>
        <taxon>Bacteroidota</taxon>
        <taxon>Flavobacteriia</taxon>
        <taxon>Flavobacteriales</taxon>
        <taxon>Flavobacteriaceae</taxon>
        <taxon>Flavobacterium</taxon>
    </lineage>
</organism>
<comment type="caution">
    <text evidence="1">The sequence shown here is derived from an EMBL/GenBank/DDBJ whole genome shotgun (WGS) entry which is preliminary data.</text>
</comment>
<protein>
    <recommendedName>
        <fullName evidence="3">HEPN domain-containing protein</fullName>
    </recommendedName>
</protein>
<evidence type="ECO:0008006" key="3">
    <source>
        <dbReference type="Google" id="ProtNLM"/>
    </source>
</evidence>
<name>A0ABU9IKE2_9FLAO</name>
<accession>A0ABU9IKE2</accession>
<sequence length="227" mass="26724">MDRSITFMEKLSTGYSFTELAYRDYIAARFLLNNHYIVQGLTLASIAVEKYLKAIIVFNLQEREWYNYHFDRFEQLKKLLTKVNSDVTQKFDPIFVAILEKAFKIRYYDKIEKPIFIGFYINQFIGELDYTIDFLENFIFNTQSCGQPITVYNKAVINKDSGLYYNNFILNKEDKKYFMEKPDIGFSIYISVGSIVHQEKIVKGGSTRNIYEGQIAEFTEFGPDFIL</sequence>